<sequence length="616" mass="68888">MKGLIRSFGILLLVSSCTVDAGIFIKAKDPRIIQEAVWLYSNSTAITSIAPDVPANRFSLTIAPLDHLPMPPVDGANGVLYNREYSCSSDTINQPIPIPFYADSPKLSKVPKIALIKKQGGNCTLLEKITNAQLEGALGVILYDSDGSTTEPQDRKTGVPSVNDIKIPAYYVDHKVGLELYYQLQKMAAVPLATIPTFDHSHLTTRISVRIALMPADNIKPTAWELTLLVMLILLGTSVMFSVAMHFYMWKRNQRLQEMVERHRTTAAAAAVLPMGKALLTITRLYQFPTRTINTVLDEEERKRLETVLSDEKKREALKKSTALNTKRKSVFSKPKLLGKQNVILDAPVNNMCVICLEAFKMNDEVRELPCFHEYHTTCIDPWLTSKSCECPLCKFDCSDPKEQEKPVSDPDGLIAAESVPGLYGKMLRSYLRFKSNRRNRLGQVGVTTRPDVEQQYARTVSRQPTLVSYSPGLRDSFRPLEPVEITELPITTLAAMDEHYQAYEDAQNNDEVEDHVSYMTTDLPRQSTATDRTATTSYHRTNTYTEESQPRYSVATTNRDDTDTIHTTTAISISTYAPTSDGGLLPDIDVSSISLCSIDLGGLSEDFHNTFNYHR</sequence>
<evidence type="ECO:0000256" key="3">
    <source>
        <dbReference type="ARBA" id="ARBA00022723"/>
    </source>
</evidence>
<dbReference type="AlphaFoldDB" id="A0A8H7R7T7"/>
<dbReference type="GO" id="GO:0006511">
    <property type="term" value="P:ubiquitin-dependent protein catabolic process"/>
    <property type="evidence" value="ECO:0007669"/>
    <property type="project" value="TreeGrafter"/>
</dbReference>
<dbReference type="PANTHER" id="PTHR45931">
    <property type="entry name" value="SI:CH211-59O9.10"/>
    <property type="match status" value="1"/>
</dbReference>
<reference evidence="12" key="1">
    <citation type="submission" date="2020-12" db="EMBL/GenBank/DDBJ databases">
        <title>Metabolic potential, ecology and presence of endohyphal bacteria is reflected in genomic diversity of Mucoromycotina.</title>
        <authorList>
            <person name="Muszewska A."/>
            <person name="Okrasinska A."/>
            <person name="Steczkiewicz K."/>
            <person name="Drgas O."/>
            <person name="Orlowska M."/>
            <person name="Perlinska-Lenart U."/>
            <person name="Aleksandrzak-Piekarczyk T."/>
            <person name="Szatraj K."/>
            <person name="Zielenkiewicz U."/>
            <person name="Pilsyk S."/>
            <person name="Malc E."/>
            <person name="Mieczkowski P."/>
            <person name="Kruszewska J.S."/>
            <person name="Biernat P."/>
            <person name="Pawlowska J."/>
        </authorList>
    </citation>
    <scope>NUCLEOTIDE SEQUENCE</scope>
    <source>
        <strain evidence="12">WA0000017839</strain>
    </source>
</reference>
<dbReference type="EMBL" id="JAEPRD010000033">
    <property type="protein sequence ID" value="KAG2205997.1"/>
    <property type="molecule type" value="Genomic_DNA"/>
</dbReference>
<dbReference type="InterPro" id="IPR003137">
    <property type="entry name" value="PA_domain"/>
</dbReference>
<evidence type="ECO:0000256" key="6">
    <source>
        <dbReference type="ARBA" id="ARBA00022989"/>
    </source>
</evidence>
<comment type="caution">
    <text evidence="12">The sequence shown here is derived from an EMBL/GenBank/DDBJ whole genome shotgun (WGS) entry which is preliminary data.</text>
</comment>
<name>A0A8H7R7T7_9FUNG</name>
<keyword evidence="13" id="KW-1185">Reference proteome</keyword>
<gene>
    <name evidence="12" type="ORF">INT47_005315</name>
</gene>
<dbReference type="PROSITE" id="PS51257">
    <property type="entry name" value="PROKAR_LIPOPROTEIN"/>
    <property type="match status" value="1"/>
</dbReference>
<dbReference type="InterPro" id="IPR051834">
    <property type="entry name" value="RING_finger_E3_ligase"/>
</dbReference>
<dbReference type="SUPFAM" id="SSF52025">
    <property type="entry name" value="PA domain"/>
    <property type="match status" value="1"/>
</dbReference>
<dbReference type="PANTHER" id="PTHR45931:SF3">
    <property type="entry name" value="RING ZINC FINGER-CONTAINING PROTEIN"/>
    <property type="match status" value="1"/>
</dbReference>
<feature type="signal peptide" evidence="10">
    <location>
        <begin position="1"/>
        <end position="21"/>
    </location>
</feature>
<dbReference type="Gene3D" id="3.30.40.10">
    <property type="entry name" value="Zinc/RING finger domain, C3HC4 (zinc finger)"/>
    <property type="match status" value="1"/>
</dbReference>
<feature type="domain" description="RING-type" evidence="11">
    <location>
        <begin position="353"/>
        <end position="395"/>
    </location>
</feature>
<dbReference type="Pfam" id="PF13639">
    <property type="entry name" value="zf-RING_2"/>
    <property type="match status" value="1"/>
</dbReference>
<proteinExistence type="predicted"/>
<evidence type="ECO:0000256" key="10">
    <source>
        <dbReference type="SAM" id="SignalP"/>
    </source>
</evidence>
<dbReference type="InterPro" id="IPR046450">
    <property type="entry name" value="PA_dom_sf"/>
</dbReference>
<evidence type="ECO:0000313" key="13">
    <source>
        <dbReference type="Proteomes" id="UP000603453"/>
    </source>
</evidence>
<dbReference type="Proteomes" id="UP000603453">
    <property type="component" value="Unassembled WGS sequence"/>
</dbReference>
<protein>
    <recommendedName>
        <fullName evidence="11">RING-type domain-containing protein</fullName>
    </recommendedName>
</protein>
<feature type="transmembrane region" description="Helical" evidence="9">
    <location>
        <begin position="226"/>
        <end position="249"/>
    </location>
</feature>
<accession>A0A8H7R7T7</accession>
<evidence type="ECO:0000256" key="7">
    <source>
        <dbReference type="ARBA" id="ARBA00023136"/>
    </source>
</evidence>
<keyword evidence="2 9" id="KW-0812">Transmembrane</keyword>
<keyword evidence="7 9" id="KW-0472">Membrane</keyword>
<dbReference type="GO" id="GO:0016020">
    <property type="term" value="C:membrane"/>
    <property type="evidence" value="ECO:0007669"/>
    <property type="project" value="UniProtKB-SubCell"/>
</dbReference>
<feature type="chain" id="PRO_5034740266" description="RING-type domain-containing protein" evidence="10">
    <location>
        <begin position="22"/>
        <end position="616"/>
    </location>
</feature>
<dbReference type="SMART" id="SM00184">
    <property type="entry name" value="RING"/>
    <property type="match status" value="1"/>
</dbReference>
<dbReference type="GO" id="GO:0005634">
    <property type="term" value="C:nucleus"/>
    <property type="evidence" value="ECO:0007669"/>
    <property type="project" value="TreeGrafter"/>
</dbReference>
<evidence type="ECO:0000256" key="4">
    <source>
        <dbReference type="ARBA" id="ARBA00022771"/>
    </source>
</evidence>
<dbReference type="SUPFAM" id="SSF57850">
    <property type="entry name" value="RING/U-box"/>
    <property type="match status" value="1"/>
</dbReference>
<dbReference type="GO" id="GO:0008270">
    <property type="term" value="F:zinc ion binding"/>
    <property type="evidence" value="ECO:0007669"/>
    <property type="project" value="UniProtKB-KW"/>
</dbReference>
<evidence type="ECO:0000256" key="5">
    <source>
        <dbReference type="ARBA" id="ARBA00022833"/>
    </source>
</evidence>
<dbReference type="GO" id="GO:0061630">
    <property type="term" value="F:ubiquitin protein ligase activity"/>
    <property type="evidence" value="ECO:0007669"/>
    <property type="project" value="TreeGrafter"/>
</dbReference>
<keyword evidence="5" id="KW-0862">Zinc</keyword>
<comment type="subcellular location">
    <subcellularLocation>
        <location evidence="1">Membrane</location>
    </subcellularLocation>
</comment>
<dbReference type="Gene3D" id="3.50.30.30">
    <property type="match status" value="1"/>
</dbReference>
<evidence type="ECO:0000259" key="11">
    <source>
        <dbReference type="PROSITE" id="PS50089"/>
    </source>
</evidence>
<keyword evidence="3" id="KW-0479">Metal-binding</keyword>
<dbReference type="InterPro" id="IPR013083">
    <property type="entry name" value="Znf_RING/FYVE/PHD"/>
</dbReference>
<dbReference type="OrthoDB" id="8062037at2759"/>
<dbReference type="PROSITE" id="PS50089">
    <property type="entry name" value="ZF_RING_2"/>
    <property type="match status" value="1"/>
</dbReference>
<dbReference type="Pfam" id="PF02225">
    <property type="entry name" value="PA"/>
    <property type="match status" value="1"/>
</dbReference>
<organism evidence="12 13">
    <name type="scientific">Mucor saturninus</name>
    <dbReference type="NCBI Taxonomy" id="64648"/>
    <lineage>
        <taxon>Eukaryota</taxon>
        <taxon>Fungi</taxon>
        <taxon>Fungi incertae sedis</taxon>
        <taxon>Mucoromycota</taxon>
        <taxon>Mucoromycotina</taxon>
        <taxon>Mucoromycetes</taxon>
        <taxon>Mucorales</taxon>
        <taxon>Mucorineae</taxon>
        <taxon>Mucoraceae</taxon>
        <taxon>Mucor</taxon>
    </lineage>
</organism>
<evidence type="ECO:0000313" key="12">
    <source>
        <dbReference type="EMBL" id="KAG2205997.1"/>
    </source>
</evidence>
<keyword evidence="4 8" id="KW-0863">Zinc-finger</keyword>
<evidence type="ECO:0000256" key="9">
    <source>
        <dbReference type="SAM" id="Phobius"/>
    </source>
</evidence>
<evidence type="ECO:0000256" key="1">
    <source>
        <dbReference type="ARBA" id="ARBA00004370"/>
    </source>
</evidence>
<dbReference type="InterPro" id="IPR001841">
    <property type="entry name" value="Znf_RING"/>
</dbReference>
<dbReference type="CDD" id="cd16454">
    <property type="entry name" value="RING-H2_PA-TM-RING"/>
    <property type="match status" value="1"/>
</dbReference>
<evidence type="ECO:0000256" key="8">
    <source>
        <dbReference type="PROSITE-ProRule" id="PRU00175"/>
    </source>
</evidence>
<keyword evidence="6 9" id="KW-1133">Transmembrane helix</keyword>
<evidence type="ECO:0000256" key="2">
    <source>
        <dbReference type="ARBA" id="ARBA00022692"/>
    </source>
</evidence>
<keyword evidence="10" id="KW-0732">Signal</keyword>